<dbReference type="EMBL" id="CP000617">
    <property type="protein sequence ID" value="ABO59808.1"/>
    <property type="molecule type" value="Genomic_DNA"/>
</dbReference>
<sequence>MLSSSHWQLQSARQLSPSILDSLRRYRPEGFPLDATLQPELDDAIKRVCDTSFACGEHGEDSDEPYESLHQEHERALDALKLLVNASSTNS</sequence>
<dbReference type="AlphaFoldDB" id="A4JU55"/>
<dbReference type="KEGG" id="bvi:Bcep1808_6921"/>
<geneLocation type="plasmid" evidence="1 2">
    <name>pBVIE01</name>
</geneLocation>
<reference evidence="1 2" key="1">
    <citation type="submission" date="2007-03" db="EMBL/GenBank/DDBJ databases">
        <title>Complete sequence of plasmid pBVIE01 of Burkholderia vietnamiensis G4.</title>
        <authorList>
            <consortium name="US DOE Joint Genome Institute"/>
            <person name="Copeland A."/>
            <person name="Lucas S."/>
            <person name="Lapidus A."/>
            <person name="Barry K."/>
            <person name="Detter J.C."/>
            <person name="Glavina del Rio T."/>
            <person name="Hammon N."/>
            <person name="Israni S."/>
            <person name="Dalin E."/>
            <person name="Tice H."/>
            <person name="Pitluck S."/>
            <person name="Chain P."/>
            <person name="Malfatti S."/>
            <person name="Shin M."/>
            <person name="Vergez L."/>
            <person name="Schmutz J."/>
            <person name="Larimer F."/>
            <person name="Land M."/>
            <person name="Hauser L."/>
            <person name="Kyrpides N."/>
            <person name="Tiedje J."/>
            <person name="Richardson P."/>
        </authorList>
    </citation>
    <scope>NUCLEOTIDE SEQUENCE [LARGE SCALE GENOMIC DNA]</scope>
    <source>
        <strain evidence="2">G4 / LMG 22486</strain>
        <plasmid evidence="1 2">pBVIE01</plasmid>
    </source>
</reference>
<protein>
    <submittedName>
        <fullName evidence="1">Uncharacterized protein</fullName>
    </submittedName>
</protein>
<dbReference type="HOGENOM" id="CLU_2506321_0_0_4"/>
<evidence type="ECO:0000313" key="2">
    <source>
        <dbReference type="Proteomes" id="UP000002287"/>
    </source>
</evidence>
<accession>A4JU55</accession>
<proteinExistence type="predicted"/>
<gene>
    <name evidence="1" type="ordered locus">Bcep1808_6921</name>
</gene>
<dbReference type="Proteomes" id="UP000002287">
    <property type="component" value="Plasmid pBVIE01"/>
</dbReference>
<evidence type="ECO:0000313" key="1">
    <source>
        <dbReference type="EMBL" id="ABO59808.1"/>
    </source>
</evidence>
<name>A4JU55_BURVG</name>
<organism evidence="1 2">
    <name type="scientific">Burkholderia vietnamiensis (strain G4 / LMG 22486)</name>
    <name type="common">Burkholderia cepacia (strain R1808)</name>
    <dbReference type="NCBI Taxonomy" id="269482"/>
    <lineage>
        <taxon>Bacteria</taxon>
        <taxon>Pseudomonadati</taxon>
        <taxon>Pseudomonadota</taxon>
        <taxon>Betaproteobacteria</taxon>
        <taxon>Burkholderiales</taxon>
        <taxon>Burkholderiaceae</taxon>
        <taxon>Burkholderia</taxon>
        <taxon>Burkholderia cepacia complex</taxon>
    </lineage>
</organism>
<keyword evidence="1" id="KW-0614">Plasmid</keyword>